<dbReference type="AlphaFoldDB" id="A0A8S1PSR0"/>
<feature type="transmembrane region" description="Helical" evidence="1">
    <location>
        <begin position="180"/>
        <end position="201"/>
    </location>
</feature>
<evidence type="ECO:0000256" key="1">
    <source>
        <dbReference type="SAM" id="Phobius"/>
    </source>
</evidence>
<comment type="caution">
    <text evidence="2">The sequence shown here is derived from an EMBL/GenBank/DDBJ whole genome shotgun (WGS) entry which is preliminary data.</text>
</comment>
<proteinExistence type="predicted"/>
<sequence length="215" mass="26385">MKISTINTQHNLLNLYTINNCINEFAQLSMLNINIKEDKHILKVMLFSYQHVLLFYKLCYEEQDEISFQYILYYLDFVYKGVKFTFKLLSLVSLFQSLEFIEINKENMILYPIHPFCFQFLKFDHLRYLKYHQSLSYDRKKFQFQMIKVLLVIFSIILPLIYFTFYFLFEIYFKIKYQTIRILSKNLHLIITKILNIFYLFQQPRKVALLNYHSI</sequence>
<evidence type="ECO:0008006" key="4">
    <source>
        <dbReference type="Google" id="ProtNLM"/>
    </source>
</evidence>
<keyword evidence="1" id="KW-1133">Transmembrane helix</keyword>
<feature type="transmembrane region" description="Helical" evidence="1">
    <location>
        <begin position="149"/>
        <end position="168"/>
    </location>
</feature>
<evidence type="ECO:0000313" key="3">
    <source>
        <dbReference type="Proteomes" id="UP000692954"/>
    </source>
</evidence>
<protein>
    <recommendedName>
        <fullName evidence="4">Transmembrane protein</fullName>
    </recommendedName>
</protein>
<reference evidence="2" key="1">
    <citation type="submission" date="2021-01" db="EMBL/GenBank/DDBJ databases">
        <authorList>
            <consortium name="Genoscope - CEA"/>
            <person name="William W."/>
        </authorList>
    </citation>
    <scope>NUCLEOTIDE SEQUENCE</scope>
</reference>
<keyword evidence="1" id="KW-0472">Membrane</keyword>
<accession>A0A8S1PSR0</accession>
<keyword evidence="1" id="KW-0812">Transmembrane</keyword>
<dbReference type="OrthoDB" id="10589328at2759"/>
<gene>
    <name evidence="2" type="ORF">PSON_ATCC_30995.1.T0860090</name>
</gene>
<organism evidence="2 3">
    <name type="scientific">Paramecium sonneborni</name>
    <dbReference type="NCBI Taxonomy" id="65129"/>
    <lineage>
        <taxon>Eukaryota</taxon>
        <taxon>Sar</taxon>
        <taxon>Alveolata</taxon>
        <taxon>Ciliophora</taxon>
        <taxon>Intramacronucleata</taxon>
        <taxon>Oligohymenophorea</taxon>
        <taxon>Peniculida</taxon>
        <taxon>Parameciidae</taxon>
        <taxon>Paramecium</taxon>
    </lineage>
</organism>
<dbReference type="Proteomes" id="UP000692954">
    <property type="component" value="Unassembled WGS sequence"/>
</dbReference>
<dbReference type="EMBL" id="CAJJDN010000086">
    <property type="protein sequence ID" value="CAD8106205.1"/>
    <property type="molecule type" value="Genomic_DNA"/>
</dbReference>
<keyword evidence="3" id="KW-1185">Reference proteome</keyword>
<name>A0A8S1PSR0_9CILI</name>
<evidence type="ECO:0000313" key="2">
    <source>
        <dbReference type="EMBL" id="CAD8106205.1"/>
    </source>
</evidence>